<feature type="transmembrane region" description="Helical" evidence="8">
    <location>
        <begin position="348"/>
        <end position="370"/>
    </location>
</feature>
<dbReference type="PANTHER" id="PTHR23502">
    <property type="entry name" value="MAJOR FACILITATOR SUPERFAMILY"/>
    <property type="match status" value="1"/>
</dbReference>
<keyword evidence="11" id="KW-1185">Reference proteome</keyword>
<evidence type="ECO:0000259" key="9">
    <source>
        <dbReference type="PROSITE" id="PS50850"/>
    </source>
</evidence>
<reference evidence="10 11" key="1">
    <citation type="journal article" date="2019" name="Int. J. Syst. Evol. Microbiol.">
        <title>The Global Catalogue of Microorganisms (GCM) 10K type strain sequencing project: providing services to taxonomists for standard genome sequencing and annotation.</title>
        <authorList>
            <consortium name="The Broad Institute Genomics Platform"/>
            <consortium name="The Broad Institute Genome Sequencing Center for Infectious Disease"/>
            <person name="Wu L."/>
            <person name="Ma J."/>
        </authorList>
    </citation>
    <scope>NUCLEOTIDE SEQUENCE [LARGE SCALE GENOMIC DNA]</scope>
    <source>
        <strain evidence="10 11">JCM 14545</strain>
    </source>
</reference>
<evidence type="ECO:0000256" key="3">
    <source>
        <dbReference type="ARBA" id="ARBA00022448"/>
    </source>
</evidence>
<proteinExistence type="inferred from homology"/>
<dbReference type="CDD" id="cd17320">
    <property type="entry name" value="MFS_MdfA_MDR_like"/>
    <property type="match status" value="1"/>
</dbReference>
<feature type="domain" description="Major facilitator superfamily (MFS) profile" evidence="9">
    <location>
        <begin position="1"/>
        <end position="397"/>
    </location>
</feature>
<dbReference type="InterPro" id="IPR004812">
    <property type="entry name" value="Efflux_drug-R_Bcr/CmlA"/>
</dbReference>
<evidence type="ECO:0000256" key="5">
    <source>
        <dbReference type="ARBA" id="ARBA00022692"/>
    </source>
</evidence>
<dbReference type="InterPro" id="IPR036259">
    <property type="entry name" value="MFS_trans_sf"/>
</dbReference>
<evidence type="ECO:0000313" key="10">
    <source>
        <dbReference type="EMBL" id="GAA1984190.1"/>
    </source>
</evidence>
<dbReference type="EMBL" id="BAAANN010000040">
    <property type="protein sequence ID" value="GAA1984190.1"/>
    <property type="molecule type" value="Genomic_DNA"/>
</dbReference>
<comment type="similarity">
    <text evidence="2">Belongs to the major facilitator superfamily. Bcr/CmlA family.</text>
</comment>
<dbReference type="InterPro" id="IPR011701">
    <property type="entry name" value="MFS"/>
</dbReference>
<dbReference type="InterPro" id="IPR020846">
    <property type="entry name" value="MFS_dom"/>
</dbReference>
<feature type="transmembrane region" description="Helical" evidence="8">
    <location>
        <begin position="139"/>
        <end position="163"/>
    </location>
</feature>
<dbReference type="SUPFAM" id="SSF103473">
    <property type="entry name" value="MFS general substrate transporter"/>
    <property type="match status" value="1"/>
</dbReference>
<dbReference type="PROSITE" id="PS50850">
    <property type="entry name" value="MFS"/>
    <property type="match status" value="1"/>
</dbReference>
<dbReference type="Proteomes" id="UP001501116">
    <property type="component" value="Unassembled WGS sequence"/>
</dbReference>
<keyword evidence="5 8" id="KW-0812">Transmembrane</keyword>
<dbReference type="PRINTS" id="PR01035">
    <property type="entry name" value="TCRTETA"/>
</dbReference>
<evidence type="ECO:0000256" key="7">
    <source>
        <dbReference type="ARBA" id="ARBA00023136"/>
    </source>
</evidence>
<sequence length="405" mass="41049">MSATGATTYRPTAGRIAILGGLSACAPMSVDMYLPSMPQIAVDLHTGASEVQLTLTTSILGLAFGQLVLGSLSDAFGRRRPLLIGLAVYTVLSLACLIAPNAAVLIALRFAQGFAGAAGPVLARAIVRDLTSGAAMARLVSMLMLVTSLAPVLAPSIGAQLLAFGSWRGVFVALAVFGAVLLVACALWLPETLHAEARHTGGLSTSLRAYRTLFADRTFLGYALTSGLVFAGYFGYLSGSAFVLEQGHGLSTQEFSIVFGVNAIGLLAAGQTNAWLVRRYPPRRLLIIGVLAGAVAVVALTAAALAGLGLPALLPPMFVAVAAMGLVAPNCTALGMADHPSIAGSASALLGVLQFVAGGIAGPLVGLGSAGGASDLSMALVMLAGGVGALLFIPRQNVRRRGRGS</sequence>
<feature type="transmembrane region" description="Helical" evidence="8">
    <location>
        <begin position="12"/>
        <end position="30"/>
    </location>
</feature>
<keyword evidence="6 8" id="KW-1133">Transmembrane helix</keyword>
<evidence type="ECO:0000313" key="11">
    <source>
        <dbReference type="Proteomes" id="UP001501116"/>
    </source>
</evidence>
<dbReference type="PANTHER" id="PTHR23502:SF132">
    <property type="entry name" value="POLYAMINE TRANSPORTER 2-RELATED"/>
    <property type="match status" value="1"/>
</dbReference>
<feature type="transmembrane region" description="Helical" evidence="8">
    <location>
        <begin position="106"/>
        <end position="127"/>
    </location>
</feature>
<evidence type="ECO:0000256" key="1">
    <source>
        <dbReference type="ARBA" id="ARBA00004651"/>
    </source>
</evidence>
<feature type="transmembrane region" description="Helical" evidence="8">
    <location>
        <begin position="285"/>
        <end position="310"/>
    </location>
</feature>
<feature type="transmembrane region" description="Helical" evidence="8">
    <location>
        <begin position="81"/>
        <end position="100"/>
    </location>
</feature>
<feature type="transmembrane region" description="Helical" evidence="8">
    <location>
        <begin position="376"/>
        <end position="393"/>
    </location>
</feature>
<feature type="transmembrane region" description="Helical" evidence="8">
    <location>
        <begin position="169"/>
        <end position="189"/>
    </location>
</feature>
<dbReference type="NCBIfam" id="TIGR00710">
    <property type="entry name" value="efflux_Bcr_CflA"/>
    <property type="match status" value="1"/>
</dbReference>
<gene>
    <name evidence="10" type="ORF">GCM10009754_71830</name>
</gene>
<accession>A0ABN2SC66</accession>
<organism evidence="10 11">
    <name type="scientific">Amycolatopsis minnesotensis</name>
    <dbReference type="NCBI Taxonomy" id="337894"/>
    <lineage>
        <taxon>Bacteria</taxon>
        <taxon>Bacillati</taxon>
        <taxon>Actinomycetota</taxon>
        <taxon>Actinomycetes</taxon>
        <taxon>Pseudonocardiales</taxon>
        <taxon>Pseudonocardiaceae</taxon>
        <taxon>Amycolatopsis</taxon>
    </lineage>
</organism>
<evidence type="ECO:0000256" key="4">
    <source>
        <dbReference type="ARBA" id="ARBA00022475"/>
    </source>
</evidence>
<feature type="transmembrane region" description="Helical" evidence="8">
    <location>
        <begin position="257"/>
        <end position="276"/>
    </location>
</feature>
<feature type="transmembrane region" description="Helical" evidence="8">
    <location>
        <begin position="50"/>
        <end position="69"/>
    </location>
</feature>
<protein>
    <submittedName>
        <fullName evidence="10">Multidrug effflux MFS transporter</fullName>
    </submittedName>
</protein>
<evidence type="ECO:0000256" key="6">
    <source>
        <dbReference type="ARBA" id="ARBA00022989"/>
    </source>
</evidence>
<evidence type="ECO:0000256" key="2">
    <source>
        <dbReference type="ARBA" id="ARBA00006236"/>
    </source>
</evidence>
<name>A0ABN2SC66_9PSEU</name>
<feature type="transmembrane region" description="Helical" evidence="8">
    <location>
        <begin position="219"/>
        <end position="237"/>
    </location>
</feature>
<dbReference type="Pfam" id="PF07690">
    <property type="entry name" value="MFS_1"/>
    <property type="match status" value="1"/>
</dbReference>
<keyword evidence="4" id="KW-1003">Cell membrane</keyword>
<keyword evidence="3" id="KW-0813">Transport</keyword>
<dbReference type="Gene3D" id="1.20.1720.10">
    <property type="entry name" value="Multidrug resistance protein D"/>
    <property type="match status" value="1"/>
</dbReference>
<evidence type="ECO:0000256" key="8">
    <source>
        <dbReference type="SAM" id="Phobius"/>
    </source>
</evidence>
<dbReference type="InterPro" id="IPR001958">
    <property type="entry name" value="Tet-R_TetA/multi-R_MdtG-like"/>
</dbReference>
<dbReference type="RefSeq" id="WP_344429290.1">
    <property type="nucleotide sequence ID" value="NZ_BAAANN010000040.1"/>
</dbReference>
<comment type="caution">
    <text evidence="10">The sequence shown here is derived from an EMBL/GenBank/DDBJ whole genome shotgun (WGS) entry which is preliminary data.</text>
</comment>
<keyword evidence="7 8" id="KW-0472">Membrane</keyword>
<feature type="transmembrane region" description="Helical" evidence="8">
    <location>
        <begin position="316"/>
        <end position="336"/>
    </location>
</feature>
<comment type="subcellular location">
    <subcellularLocation>
        <location evidence="1">Cell membrane</location>
        <topology evidence="1">Multi-pass membrane protein</topology>
    </subcellularLocation>
</comment>